<gene>
    <name evidence="1" type="ORF">L6452_27955</name>
</gene>
<reference evidence="1 2" key="2">
    <citation type="journal article" date="2022" name="Mol. Ecol. Resour.">
        <title>The genomes of chicory, endive, great burdock and yacon provide insights into Asteraceae paleo-polyploidization history and plant inulin production.</title>
        <authorList>
            <person name="Fan W."/>
            <person name="Wang S."/>
            <person name="Wang H."/>
            <person name="Wang A."/>
            <person name="Jiang F."/>
            <person name="Liu H."/>
            <person name="Zhao H."/>
            <person name="Xu D."/>
            <person name="Zhang Y."/>
        </authorList>
    </citation>
    <scope>NUCLEOTIDE SEQUENCE [LARGE SCALE GENOMIC DNA]</scope>
    <source>
        <strain evidence="2">cv. Niubang</strain>
    </source>
</reference>
<evidence type="ECO:0000313" key="1">
    <source>
        <dbReference type="EMBL" id="KAI3702227.1"/>
    </source>
</evidence>
<dbReference type="EMBL" id="CM042055">
    <property type="protein sequence ID" value="KAI3702227.1"/>
    <property type="molecule type" value="Genomic_DNA"/>
</dbReference>
<reference evidence="2" key="1">
    <citation type="journal article" date="2022" name="Mol. Ecol. Resour.">
        <title>The genomes of chicory, endive, great burdock and yacon provide insights into Asteraceae palaeo-polyploidization history and plant inulin production.</title>
        <authorList>
            <person name="Fan W."/>
            <person name="Wang S."/>
            <person name="Wang H."/>
            <person name="Wang A."/>
            <person name="Jiang F."/>
            <person name="Liu H."/>
            <person name="Zhao H."/>
            <person name="Xu D."/>
            <person name="Zhang Y."/>
        </authorList>
    </citation>
    <scope>NUCLEOTIDE SEQUENCE [LARGE SCALE GENOMIC DNA]</scope>
    <source>
        <strain evidence="2">cv. Niubang</strain>
    </source>
</reference>
<keyword evidence="2" id="KW-1185">Reference proteome</keyword>
<evidence type="ECO:0000313" key="2">
    <source>
        <dbReference type="Proteomes" id="UP001055879"/>
    </source>
</evidence>
<dbReference type="Proteomes" id="UP001055879">
    <property type="component" value="Linkage Group LG09"/>
</dbReference>
<protein>
    <submittedName>
        <fullName evidence="1">Uncharacterized protein</fullName>
    </submittedName>
</protein>
<accession>A0ACB8ZWK9</accession>
<name>A0ACB8ZWK9_ARCLA</name>
<sequence>MGIGRSWISASLVPLVWEKLAALTLESQESWASESQESWALDYQEMWALESQESHGFWNIRNHVSESRELLALEPLLALEHLEVISKTLCAKRYVPEHILSHH</sequence>
<comment type="caution">
    <text evidence="1">The sequence shown here is derived from an EMBL/GenBank/DDBJ whole genome shotgun (WGS) entry which is preliminary data.</text>
</comment>
<proteinExistence type="predicted"/>
<organism evidence="1 2">
    <name type="scientific">Arctium lappa</name>
    <name type="common">Greater burdock</name>
    <name type="synonym">Lappa major</name>
    <dbReference type="NCBI Taxonomy" id="4217"/>
    <lineage>
        <taxon>Eukaryota</taxon>
        <taxon>Viridiplantae</taxon>
        <taxon>Streptophyta</taxon>
        <taxon>Embryophyta</taxon>
        <taxon>Tracheophyta</taxon>
        <taxon>Spermatophyta</taxon>
        <taxon>Magnoliopsida</taxon>
        <taxon>eudicotyledons</taxon>
        <taxon>Gunneridae</taxon>
        <taxon>Pentapetalae</taxon>
        <taxon>asterids</taxon>
        <taxon>campanulids</taxon>
        <taxon>Asterales</taxon>
        <taxon>Asteraceae</taxon>
        <taxon>Carduoideae</taxon>
        <taxon>Cardueae</taxon>
        <taxon>Arctiinae</taxon>
        <taxon>Arctium</taxon>
    </lineage>
</organism>